<dbReference type="RefSeq" id="WP_105056438.1">
    <property type="nucleotide sequence ID" value="NZ_CAWNRT010000002.1"/>
</dbReference>
<accession>A0A2S7X4S9</accession>
<organism evidence="2 3">
    <name type="scientific">Aliivibrio sifiae</name>
    <dbReference type="NCBI Taxonomy" id="566293"/>
    <lineage>
        <taxon>Bacteria</taxon>
        <taxon>Pseudomonadati</taxon>
        <taxon>Pseudomonadota</taxon>
        <taxon>Gammaproteobacteria</taxon>
        <taxon>Vibrionales</taxon>
        <taxon>Vibrionaceae</taxon>
        <taxon>Aliivibrio</taxon>
    </lineage>
</organism>
<proteinExistence type="predicted"/>
<evidence type="ECO:0000313" key="3">
    <source>
        <dbReference type="Proteomes" id="UP000239263"/>
    </source>
</evidence>
<protein>
    <submittedName>
        <fullName evidence="2">MSHA biogenesis protein MshC</fullName>
    </submittedName>
</protein>
<dbReference type="Proteomes" id="UP000239263">
    <property type="component" value="Unassembled WGS sequence"/>
</dbReference>
<feature type="transmembrane region" description="Helical" evidence="1">
    <location>
        <begin position="12"/>
        <end position="32"/>
    </location>
</feature>
<gene>
    <name evidence="2" type="ORF">BTO22_16495</name>
</gene>
<keyword evidence="1" id="KW-1133">Transmembrane helix</keyword>
<keyword evidence="1" id="KW-0472">Membrane</keyword>
<dbReference type="InterPro" id="IPR045584">
    <property type="entry name" value="Pilin-like"/>
</dbReference>
<sequence>MTRTHTYGFTLIKLISVIVLISIISLSANSYFSGISSVSAQTLQTELLHSLRLPQIRSMNRSGYCNRWLTDESRAQQVSLEQRINNCANSFPNNQTDNDYLENQDISYVASLAKYDVYFSLQLGSTPITLNSPYALDFDPMGRVKQCRNSDCEIVINGASTQKICIEMEGYIHAC</sequence>
<evidence type="ECO:0000256" key="1">
    <source>
        <dbReference type="SAM" id="Phobius"/>
    </source>
</evidence>
<keyword evidence="1" id="KW-0812">Transmembrane</keyword>
<dbReference type="OrthoDB" id="5873580at2"/>
<dbReference type="EMBL" id="MSCO01000002">
    <property type="protein sequence ID" value="PQJ85075.1"/>
    <property type="molecule type" value="Genomic_DNA"/>
</dbReference>
<comment type="caution">
    <text evidence="2">The sequence shown here is derived from an EMBL/GenBank/DDBJ whole genome shotgun (WGS) entry which is preliminary data.</text>
</comment>
<evidence type="ECO:0000313" key="2">
    <source>
        <dbReference type="EMBL" id="PQJ85075.1"/>
    </source>
</evidence>
<name>A0A2S7X4S9_9GAMM</name>
<dbReference type="AlphaFoldDB" id="A0A2S7X4S9"/>
<dbReference type="SUPFAM" id="SSF54523">
    <property type="entry name" value="Pili subunits"/>
    <property type="match status" value="1"/>
</dbReference>
<reference evidence="2 3" key="1">
    <citation type="submission" date="2016-12" db="EMBL/GenBank/DDBJ databases">
        <title>Diversity of luminous bacteria.</title>
        <authorList>
            <person name="Yoshizawa S."/>
            <person name="Kogure K."/>
        </authorList>
    </citation>
    <scope>NUCLEOTIDE SEQUENCE [LARGE SCALE GENOMIC DNA]</scope>
    <source>
        <strain evidence="2 3">ATCC 33715</strain>
    </source>
</reference>